<organism evidence="3 4">
    <name type="scientific">Pseudaquabacterium pictum</name>
    <dbReference type="NCBI Taxonomy" id="2315236"/>
    <lineage>
        <taxon>Bacteria</taxon>
        <taxon>Pseudomonadati</taxon>
        <taxon>Pseudomonadota</taxon>
        <taxon>Betaproteobacteria</taxon>
        <taxon>Burkholderiales</taxon>
        <taxon>Sphaerotilaceae</taxon>
        <taxon>Pseudaquabacterium</taxon>
    </lineage>
</organism>
<dbReference type="Proteomes" id="UP000301751">
    <property type="component" value="Unassembled WGS sequence"/>
</dbReference>
<dbReference type="Pfam" id="PF02470">
    <property type="entry name" value="MlaD"/>
    <property type="match status" value="1"/>
</dbReference>
<dbReference type="InterPro" id="IPR052336">
    <property type="entry name" value="MlaD_Phospholipid_Transporter"/>
</dbReference>
<comment type="caution">
    <text evidence="3">The sequence shown here is derived from an EMBL/GenBank/DDBJ whole genome shotgun (WGS) entry which is preliminary data.</text>
</comment>
<dbReference type="PANTHER" id="PTHR33371">
    <property type="entry name" value="INTERMEMBRANE PHOSPHOLIPID TRANSPORT SYSTEM BINDING PROTEIN MLAD-RELATED"/>
    <property type="match status" value="1"/>
</dbReference>
<dbReference type="RefSeq" id="WP_137735558.1">
    <property type="nucleotide sequence ID" value="NZ_BJCL01000021.1"/>
</dbReference>
<keyword evidence="1" id="KW-1133">Transmembrane helix</keyword>
<dbReference type="EMBL" id="BJCL01000021">
    <property type="protein sequence ID" value="GCL65853.1"/>
    <property type="molecule type" value="Genomic_DNA"/>
</dbReference>
<evidence type="ECO:0000256" key="1">
    <source>
        <dbReference type="SAM" id="Phobius"/>
    </source>
</evidence>
<reference evidence="4" key="1">
    <citation type="submission" date="2019-03" db="EMBL/GenBank/DDBJ databases">
        <title>Aquabacterium pictum sp.nov., the first bacteriochlorophyll a-containing freshwater bacterium in the genus Aquabacterium of the class Betaproteobacteria.</title>
        <authorList>
            <person name="Hirose S."/>
            <person name="Tank M."/>
            <person name="Hara E."/>
            <person name="Tamaki H."/>
            <person name="Takaichi S."/>
            <person name="Haruta S."/>
            <person name="Hanada S."/>
        </authorList>
    </citation>
    <scope>NUCLEOTIDE SEQUENCE [LARGE SCALE GENOMIC DNA]</scope>
    <source>
        <strain evidence="4">W35</strain>
    </source>
</reference>
<dbReference type="InterPro" id="IPR003399">
    <property type="entry name" value="Mce/MlaD"/>
</dbReference>
<keyword evidence="4" id="KW-1185">Reference proteome</keyword>
<feature type="transmembrane region" description="Helical" evidence="1">
    <location>
        <begin position="20"/>
        <end position="44"/>
    </location>
</feature>
<evidence type="ECO:0000259" key="2">
    <source>
        <dbReference type="Pfam" id="PF02470"/>
    </source>
</evidence>
<dbReference type="AlphaFoldDB" id="A0A480AWY6"/>
<keyword evidence="1" id="KW-0472">Membrane</keyword>
<feature type="domain" description="Mce/MlaD" evidence="2">
    <location>
        <begin position="52"/>
        <end position="113"/>
    </location>
</feature>
<dbReference type="OrthoDB" id="8770832at2"/>
<keyword evidence="1" id="KW-0812">Transmembrane</keyword>
<evidence type="ECO:0000313" key="3">
    <source>
        <dbReference type="EMBL" id="GCL65853.1"/>
    </source>
</evidence>
<protein>
    <recommendedName>
        <fullName evidence="2">Mce/MlaD domain-containing protein</fullName>
    </recommendedName>
</protein>
<dbReference type="PANTHER" id="PTHR33371:SF4">
    <property type="entry name" value="INTERMEMBRANE PHOSPHOLIPID TRANSPORT SYSTEM BINDING PROTEIN MLAD"/>
    <property type="match status" value="1"/>
</dbReference>
<proteinExistence type="predicted"/>
<name>A0A480AWY6_9BURK</name>
<gene>
    <name evidence="3" type="ORF">AQPW35_49340</name>
</gene>
<sequence>MPAPDTPPLPDTDLPAVPHLQAKAAGLLLLMALLLSGAVAYLLYARGAFEPTQRLVLVADDAEGVSVGMDLTFSGFPIGRVRDIELSPEGNARILVDVPEKDARWLRTSSIFTLVRGVVGNTNLRAYSGQLTDPPLPDNAERKVLAGDAMAELPQMVAAVRELVQRASALAAPDGALAGSLSNLQAATDQLKGPRGALGVLMGNEADAKKLLTTLDRTNALLLRADALAASLDRLAGKTDAQVFGAQGLLPETRATVLQLNALLGDARATLTRVDGVLAEAQGIASNTRAATVDLGTLRTEVEASLRKVQQLVDEVNRKWPFARDAEVKLP</sequence>
<accession>A0A480AWY6</accession>
<evidence type="ECO:0000313" key="4">
    <source>
        <dbReference type="Proteomes" id="UP000301751"/>
    </source>
</evidence>